<gene>
    <name evidence="1" type="ORF">FHS55_004514</name>
</gene>
<comment type="caution">
    <text evidence="1">The sequence shown here is derived from an EMBL/GenBank/DDBJ whole genome shotgun (WGS) entry which is preliminary data.</text>
</comment>
<protein>
    <submittedName>
        <fullName evidence="1">DNA-binding transcriptional LysR family regulator</fullName>
    </submittedName>
</protein>
<evidence type="ECO:0000313" key="2">
    <source>
        <dbReference type="Proteomes" id="UP000533469"/>
    </source>
</evidence>
<dbReference type="SUPFAM" id="SSF53850">
    <property type="entry name" value="Periplasmic binding protein-like II"/>
    <property type="match status" value="1"/>
</dbReference>
<proteinExistence type="predicted"/>
<dbReference type="Gene3D" id="3.40.190.290">
    <property type="match status" value="1"/>
</dbReference>
<dbReference type="Proteomes" id="UP000533469">
    <property type="component" value="Unassembled WGS sequence"/>
</dbReference>
<sequence>MSDTLPHDIAELGDGSLIRLVPRWYCDAGAISIYYPSRTLLPAKSRVFIDWVGDAFKAQRLAERFAGSLA</sequence>
<keyword evidence="2" id="KW-1185">Reference proteome</keyword>
<name>A0A839ZGB4_9HYPH</name>
<evidence type="ECO:0000313" key="1">
    <source>
        <dbReference type="EMBL" id="MBB3773869.1"/>
    </source>
</evidence>
<keyword evidence="1" id="KW-0238">DNA-binding</keyword>
<dbReference type="AlphaFoldDB" id="A0A839ZGB4"/>
<dbReference type="EMBL" id="JACICD010000016">
    <property type="protein sequence ID" value="MBB3773869.1"/>
    <property type="molecule type" value="Genomic_DNA"/>
</dbReference>
<reference evidence="1 2" key="1">
    <citation type="submission" date="2020-08" db="EMBL/GenBank/DDBJ databases">
        <title>Genomic Encyclopedia of Type Strains, Phase IV (KMG-IV): sequencing the most valuable type-strain genomes for metagenomic binning, comparative biology and taxonomic classification.</title>
        <authorList>
            <person name="Goeker M."/>
        </authorList>
    </citation>
    <scope>NUCLEOTIDE SEQUENCE [LARGE SCALE GENOMIC DNA]</scope>
    <source>
        <strain evidence="1 2">DSM 5895</strain>
    </source>
</reference>
<accession>A0A839ZGB4</accession>
<organism evidence="1 2">
    <name type="scientific">Ancylobacter tetraedralis</name>
    <dbReference type="NCBI Taxonomy" id="217068"/>
    <lineage>
        <taxon>Bacteria</taxon>
        <taxon>Pseudomonadati</taxon>
        <taxon>Pseudomonadota</taxon>
        <taxon>Alphaproteobacteria</taxon>
        <taxon>Hyphomicrobiales</taxon>
        <taxon>Xanthobacteraceae</taxon>
        <taxon>Ancylobacter</taxon>
    </lineage>
</organism>
<dbReference type="GO" id="GO:0003677">
    <property type="term" value="F:DNA binding"/>
    <property type="evidence" value="ECO:0007669"/>
    <property type="project" value="UniProtKB-KW"/>
</dbReference>